<dbReference type="PANTHER" id="PTHR12677:SF59">
    <property type="entry name" value="GOLGI APPARATUS MEMBRANE PROTEIN TVP38-RELATED"/>
    <property type="match status" value="1"/>
</dbReference>
<feature type="transmembrane region" description="Helical" evidence="6">
    <location>
        <begin position="164"/>
        <end position="182"/>
    </location>
</feature>
<feature type="transmembrane region" description="Helical" evidence="6">
    <location>
        <begin position="41"/>
        <end position="71"/>
    </location>
</feature>
<comment type="caution">
    <text evidence="6">Lacks conserved residue(s) required for the propagation of feature annotation.</text>
</comment>
<dbReference type="RefSeq" id="WP_071912019.1">
    <property type="nucleotide sequence ID" value="NZ_CP017637.1"/>
</dbReference>
<comment type="subcellular location">
    <subcellularLocation>
        <location evidence="1 6">Cell membrane</location>
        <topology evidence="1 6">Multi-pass membrane protein</topology>
    </subcellularLocation>
</comment>
<keyword evidence="3 6" id="KW-0812">Transmembrane</keyword>
<evidence type="ECO:0000256" key="4">
    <source>
        <dbReference type="ARBA" id="ARBA00022989"/>
    </source>
</evidence>
<feature type="transmembrane region" description="Helical" evidence="6">
    <location>
        <begin position="12"/>
        <end position="35"/>
    </location>
</feature>
<feature type="transmembrane region" description="Helical" evidence="6">
    <location>
        <begin position="129"/>
        <end position="152"/>
    </location>
</feature>
<dbReference type="AlphaFoldDB" id="A0A1L3FB55"/>
<evidence type="ECO:0000256" key="5">
    <source>
        <dbReference type="ARBA" id="ARBA00023136"/>
    </source>
</evidence>
<comment type="similarity">
    <text evidence="6">Belongs to the TVP38/TMEM64 family.</text>
</comment>
<dbReference type="InterPro" id="IPR015414">
    <property type="entry name" value="TMEM64"/>
</dbReference>
<dbReference type="InterPro" id="IPR032816">
    <property type="entry name" value="VTT_dom"/>
</dbReference>
<evidence type="ECO:0000313" key="8">
    <source>
        <dbReference type="EMBL" id="APG10539.1"/>
    </source>
</evidence>
<dbReference type="PANTHER" id="PTHR12677">
    <property type="entry name" value="GOLGI APPARATUS MEMBRANE PROTEIN TVP38-RELATED"/>
    <property type="match status" value="1"/>
</dbReference>
<keyword evidence="5 6" id="KW-0472">Membrane</keyword>
<organism evidence="8 9">
    <name type="scientific">Bradyrhizobium japonicum</name>
    <dbReference type="NCBI Taxonomy" id="375"/>
    <lineage>
        <taxon>Bacteria</taxon>
        <taxon>Pseudomonadati</taxon>
        <taxon>Pseudomonadota</taxon>
        <taxon>Alphaproteobacteria</taxon>
        <taxon>Hyphomicrobiales</taxon>
        <taxon>Nitrobacteraceae</taxon>
        <taxon>Bradyrhizobium</taxon>
    </lineage>
</organism>
<dbReference type="OrthoDB" id="9779114at2"/>
<evidence type="ECO:0000256" key="6">
    <source>
        <dbReference type="RuleBase" id="RU366058"/>
    </source>
</evidence>
<protein>
    <recommendedName>
        <fullName evidence="6">TVP38/TMEM64 family membrane protein</fullName>
    </recommendedName>
</protein>
<reference evidence="8 9" key="1">
    <citation type="submission" date="2016-11" db="EMBL/GenBank/DDBJ databases">
        <title>Complete Genome Sequence of Bradyrhizobium sp. strain J5, an isolated from soybean nodule in Hokkaido.</title>
        <authorList>
            <person name="Kanehara K."/>
        </authorList>
    </citation>
    <scope>NUCLEOTIDE SEQUENCE [LARGE SCALE GENOMIC DNA]</scope>
    <source>
        <strain evidence="8 9">J5</strain>
    </source>
</reference>
<evidence type="ECO:0000313" key="9">
    <source>
        <dbReference type="Proteomes" id="UP000181962"/>
    </source>
</evidence>
<keyword evidence="4 6" id="KW-1133">Transmembrane helix</keyword>
<evidence type="ECO:0000256" key="1">
    <source>
        <dbReference type="ARBA" id="ARBA00004651"/>
    </source>
</evidence>
<accession>A0A1L3FB55</accession>
<sequence>MTDYIIEAFEGLGHLSVTSGAVLALFFGLAALIVFPRTILVVAAGASFGIGAAPIILVAGTTGGTLAFLLARHIASEWFRRKLEQRSRLEAIAEAVDKEGWRIVALMRLGAPVPSALQNYLFGLTKIHLVSFILATLVFSAPQVFLFTFLGATGRASLLDDKPVELTVVPIIVTVATIALISRRVQKLLRLRGRSDGPNKGCHSIR</sequence>
<name>A0A1L3FB55_BRAJP</name>
<keyword evidence="2 6" id="KW-1003">Cell membrane</keyword>
<dbReference type="EMBL" id="CP017637">
    <property type="protein sequence ID" value="APG10539.1"/>
    <property type="molecule type" value="Genomic_DNA"/>
</dbReference>
<evidence type="ECO:0000256" key="2">
    <source>
        <dbReference type="ARBA" id="ARBA00022475"/>
    </source>
</evidence>
<dbReference type="Pfam" id="PF09335">
    <property type="entry name" value="VTT_dom"/>
    <property type="match status" value="1"/>
</dbReference>
<proteinExistence type="inferred from homology"/>
<feature type="domain" description="VTT" evidence="7">
    <location>
        <begin position="35"/>
        <end position="152"/>
    </location>
</feature>
<dbReference type="GO" id="GO:0005886">
    <property type="term" value="C:plasma membrane"/>
    <property type="evidence" value="ECO:0007669"/>
    <property type="project" value="UniProtKB-SubCell"/>
</dbReference>
<evidence type="ECO:0000256" key="3">
    <source>
        <dbReference type="ARBA" id="ARBA00022692"/>
    </source>
</evidence>
<gene>
    <name evidence="8" type="ORF">BKD09_19620</name>
</gene>
<evidence type="ECO:0000259" key="7">
    <source>
        <dbReference type="Pfam" id="PF09335"/>
    </source>
</evidence>
<dbReference type="Proteomes" id="UP000181962">
    <property type="component" value="Chromosome"/>
</dbReference>